<evidence type="ECO:0000259" key="10">
    <source>
        <dbReference type="PROSITE" id="PS51192"/>
    </source>
</evidence>
<evidence type="ECO:0000256" key="3">
    <source>
        <dbReference type="ARBA" id="ARBA00022741"/>
    </source>
</evidence>
<dbReference type="PANTHER" id="PTHR45797:SF3">
    <property type="entry name" value="TRANSCRIPTIONAL REGULATOR ATRX HOMOLOG"/>
    <property type="match status" value="1"/>
</dbReference>
<keyword evidence="7" id="KW-0238">DNA-binding</keyword>
<feature type="compositionally biased region" description="Basic residues" evidence="9">
    <location>
        <begin position="134"/>
        <end position="145"/>
    </location>
</feature>
<organism evidence="12 13">
    <name type="scientific">Rhamnusium bicolor</name>
    <dbReference type="NCBI Taxonomy" id="1586634"/>
    <lineage>
        <taxon>Eukaryota</taxon>
        <taxon>Metazoa</taxon>
        <taxon>Ecdysozoa</taxon>
        <taxon>Arthropoda</taxon>
        <taxon>Hexapoda</taxon>
        <taxon>Insecta</taxon>
        <taxon>Pterygota</taxon>
        <taxon>Neoptera</taxon>
        <taxon>Endopterygota</taxon>
        <taxon>Coleoptera</taxon>
        <taxon>Polyphaga</taxon>
        <taxon>Cucujiformia</taxon>
        <taxon>Chrysomeloidea</taxon>
        <taxon>Cerambycidae</taxon>
        <taxon>Lepturinae</taxon>
        <taxon>Rhagiini</taxon>
        <taxon>Rhamnusium</taxon>
    </lineage>
</organism>
<sequence length="1039" mass="120443">MKNLKTPKKKARDQNGKLKSALKNSPSNNRDAKSQVKTIREKSDAEKPKSKKSERNISKDKSSSENEQVTDDEPVMNVADVDENVDKNIDESKKLENKDEQMVAIIMDKLKNSEEKKISEDDGSDSEEEGNEKSKKRRMERRKRIINLMMKTIKREDEEKSSKGEHSDSSGEKDKPDKNKDKDVEDKKITDNENKSEDDKEKSDSDNSSNDEKKKSKKKWRSDKLLTTKIDSTDSEEEFSKYCKKKEKPREEIMRKVKKRGKKAIVLSDSEDSHSDKKASEEDSDDESEKSDDEKSSSGNEREKNEEKKKRKRIKRTRDSSSSDDDKSTRKQIRRLIGKDSLSETTKQAEAEEKERKARIIEKQKKYNKFFEAKSDSKVEKVILDFDEKKNKELLSVHKGLVKKLKPHQASGVQFMWDACFESLERTKSTKGSGCILAHCMGLGKTLQVIALSHTLLINGEQTGVTKIMVVCPLNTVLNWKAEFKKWLPKEDLEIYELVSCKQNYERQYIVQEWHRDGGVLIIGYHMFRNLSNPDNKRISKKMRTTFQEGFLDPARRIVLTGTPLQNNLKEYWCMVQFIKPNLLGTYKEYLNRFVNPIINGQYTDSTQHDILLMRKRSHVLHKLLDGVVQRRDYAVLEPYLPPKFEYVLFIALTETQNLQRMCTHPRVLLDKTVRKEKEFDTDSEGSLKDFIDDDGESSDSSSNSSSSKSNSGSEDSDKDKKGKKSKSQQKIRVTRAQAAQRKENNEESDPEIEEVKKEWWQEYCDGEELDNINNSGKLFLLLDGSSSCDNRASWCDMFNNPNNIRARLFLISTKAGGLGINLVAANRVIIFDVSWNPSHDIQSIYRVYRFGQTKPCYIYRFVAYGTMEMKIYERQVTKQAISKRVIDEQQIDRHYNQNDLQELYRCDLEPTERPIPLVPKDVLLGEMLQKYEKTIFKYHLHQSLLENKEAEGLNEEERKDAWEEFENEKVLRKNTNPGLPGFNNSFMNAYAIEAALASIVRKDNPSWSEVQIKGIIPALMYIRVQQEMQIMQALHAQK</sequence>
<comment type="subcellular location">
    <subcellularLocation>
        <location evidence="1">Nucleus</location>
    </subcellularLocation>
</comment>
<dbReference type="AlphaFoldDB" id="A0AAV8XM44"/>
<feature type="compositionally biased region" description="Basic residues" evidence="9">
    <location>
        <begin position="722"/>
        <end position="734"/>
    </location>
</feature>
<dbReference type="CDD" id="cd18793">
    <property type="entry name" value="SF2_C_SNF"/>
    <property type="match status" value="1"/>
</dbReference>
<keyword evidence="5" id="KW-0347">Helicase</keyword>
<reference evidence="12" key="1">
    <citation type="journal article" date="2023" name="Insect Mol. Biol.">
        <title>Genome sequencing provides insights into the evolution of gene families encoding plant cell wall-degrading enzymes in longhorned beetles.</title>
        <authorList>
            <person name="Shin N.R."/>
            <person name="Okamura Y."/>
            <person name="Kirsch R."/>
            <person name="Pauchet Y."/>
        </authorList>
    </citation>
    <scope>NUCLEOTIDE SEQUENCE</scope>
    <source>
        <strain evidence="12">RBIC_L_NR</strain>
    </source>
</reference>
<feature type="compositionally biased region" description="Basic and acidic residues" evidence="9">
    <location>
        <begin position="153"/>
        <end position="214"/>
    </location>
</feature>
<protein>
    <recommendedName>
        <fullName evidence="14">Transcriptional regulator ATRX homolog</fullName>
    </recommendedName>
</protein>
<dbReference type="GO" id="GO:0003677">
    <property type="term" value="F:DNA binding"/>
    <property type="evidence" value="ECO:0007669"/>
    <property type="project" value="UniProtKB-KW"/>
</dbReference>
<dbReference type="InterPro" id="IPR001650">
    <property type="entry name" value="Helicase_C-like"/>
</dbReference>
<evidence type="ECO:0000259" key="11">
    <source>
        <dbReference type="PROSITE" id="PS51194"/>
    </source>
</evidence>
<keyword evidence="3" id="KW-0547">Nucleotide-binding</keyword>
<feature type="compositionally biased region" description="Basic and acidic residues" evidence="9">
    <location>
        <begin position="108"/>
        <end position="120"/>
    </location>
</feature>
<keyword evidence="8" id="KW-0539">Nucleus</keyword>
<dbReference type="GO" id="GO:0005524">
    <property type="term" value="F:ATP binding"/>
    <property type="evidence" value="ECO:0007669"/>
    <property type="project" value="UniProtKB-KW"/>
</dbReference>
<evidence type="ECO:0000256" key="6">
    <source>
        <dbReference type="ARBA" id="ARBA00022840"/>
    </source>
</evidence>
<dbReference type="PROSITE" id="PS51194">
    <property type="entry name" value="HELICASE_CTER"/>
    <property type="match status" value="1"/>
</dbReference>
<feature type="compositionally biased region" description="Basic and acidic residues" evidence="9">
    <location>
        <begin position="337"/>
        <end position="355"/>
    </location>
</feature>
<dbReference type="InterPro" id="IPR014001">
    <property type="entry name" value="Helicase_ATP-bd"/>
</dbReference>
<feature type="compositionally biased region" description="Basic and acidic residues" evidence="9">
    <location>
        <begin position="292"/>
        <end position="308"/>
    </location>
</feature>
<evidence type="ECO:0000256" key="9">
    <source>
        <dbReference type="SAM" id="MobiDB-lite"/>
    </source>
</evidence>
<dbReference type="SMART" id="SM00490">
    <property type="entry name" value="HELICc"/>
    <property type="match status" value="1"/>
</dbReference>
<dbReference type="PANTHER" id="PTHR45797">
    <property type="entry name" value="RAD54-LIKE"/>
    <property type="match status" value="1"/>
</dbReference>
<feature type="domain" description="Helicase C-terminal" evidence="11">
    <location>
        <begin position="718"/>
        <end position="900"/>
    </location>
</feature>
<dbReference type="Pfam" id="PF00176">
    <property type="entry name" value="SNF2-rel_dom"/>
    <property type="match status" value="1"/>
</dbReference>
<dbReference type="EMBL" id="JANEYF010003052">
    <property type="protein sequence ID" value="KAJ8939699.1"/>
    <property type="molecule type" value="Genomic_DNA"/>
</dbReference>
<proteinExistence type="inferred from homology"/>
<evidence type="ECO:0000256" key="4">
    <source>
        <dbReference type="ARBA" id="ARBA00022801"/>
    </source>
</evidence>
<feature type="compositionally biased region" description="Basic and acidic residues" evidence="9">
    <location>
        <begin position="317"/>
        <end position="329"/>
    </location>
</feature>
<feature type="compositionally biased region" description="Acidic residues" evidence="9">
    <location>
        <begin position="121"/>
        <end position="130"/>
    </location>
</feature>
<feature type="domain" description="Helicase ATP-binding" evidence="10">
    <location>
        <begin position="426"/>
        <end position="582"/>
    </location>
</feature>
<comment type="similarity">
    <text evidence="2">Belongs to the SNF2/RAD54 helicase family.</text>
</comment>
<keyword evidence="4" id="KW-0378">Hydrolase</keyword>
<evidence type="ECO:0000256" key="2">
    <source>
        <dbReference type="ARBA" id="ARBA00007025"/>
    </source>
</evidence>
<dbReference type="GO" id="GO:0005634">
    <property type="term" value="C:nucleus"/>
    <property type="evidence" value="ECO:0007669"/>
    <property type="project" value="UniProtKB-SubCell"/>
</dbReference>
<dbReference type="InterPro" id="IPR049730">
    <property type="entry name" value="SNF2/RAD54-like_C"/>
</dbReference>
<feature type="compositionally biased region" description="Basic residues" evidence="9">
    <location>
        <begin position="1"/>
        <end position="11"/>
    </location>
</feature>
<evidence type="ECO:0000313" key="12">
    <source>
        <dbReference type="EMBL" id="KAJ8939699.1"/>
    </source>
</evidence>
<dbReference type="InterPro" id="IPR038718">
    <property type="entry name" value="SNF2-like_sf"/>
</dbReference>
<dbReference type="SUPFAM" id="SSF52540">
    <property type="entry name" value="P-loop containing nucleoside triphosphate hydrolases"/>
    <property type="match status" value="2"/>
</dbReference>
<feature type="compositionally biased region" description="Basic and acidic residues" evidence="9">
    <location>
        <begin position="271"/>
        <end position="281"/>
    </location>
</feature>
<name>A0AAV8XM44_9CUCU</name>
<dbReference type="Proteomes" id="UP001162156">
    <property type="component" value="Unassembled WGS sequence"/>
</dbReference>
<evidence type="ECO:0000256" key="1">
    <source>
        <dbReference type="ARBA" id="ARBA00004123"/>
    </source>
</evidence>
<dbReference type="InterPro" id="IPR000330">
    <property type="entry name" value="SNF2_N"/>
</dbReference>
<feature type="compositionally biased region" description="Basic and acidic residues" evidence="9">
    <location>
        <begin position="84"/>
        <end position="101"/>
    </location>
</feature>
<dbReference type="Gene3D" id="3.40.50.10810">
    <property type="entry name" value="Tandem AAA-ATPase domain"/>
    <property type="match status" value="1"/>
</dbReference>
<evidence type="ECO:0008006" key="14">
    <source>
        <dbReference type="Google" id="ProtNLM"/>
    </source>
</evidence>
<gene>
    <name evidence="12" type="ORF">NQ314_011041</name>
</gene>
<accession>A0AAV8XM44</accession>
<dbReference type="InterPro" id="IPR044574">
    <property type="entry name" value="ARIP4-like"/>
</dbReference>
<dbReference type="InterPro" id="IPR027417">
    <property type="entry name" value="P-loop_NTPase"/>
</dbReference>
<dbReference type="SMART" id="SM00487">
    <property type="entry name" value="DEXDc"/>
    <property type="match status" value="1"/>
</dbReference>
<dbReference type="GO" id="GO:0004386">
    <property type="term" value="F:helicase activity"/>
    <property type="evidence" value="ECO:0007669"/>
    <property type="project" value="UniProtKB-KW"/>
</dbReference>
<evidence type="ECO:0000256" key="7">
    <source>
        <dbReference type="ARBA" id="ARBA00023125"/>
    </source>
</evidence>
<feature type="compositionally biased region" description="Basic and acidic residues" evidence="9">
    <location>
        <begin position="30"/>
        <end position="64"/>
    </location>
</feature>
<keyword evidence="6" id="KW-0067">ATP-binding</keyword>
<evidence type="ECO:0000256" key="8">
    <source>
        <dbReference type="ARBA" id="ARBA00023242"/>
    </source>
</evidence>
<dbReference type="Gene3D" id="3.40.50.300">
    <property type="entry name" value="P-loop containing nucleotide triphosphate hydrolases"/>
    <property type="match status" value="1"/>
</dbReference>
<dbReference type="Pfam" id="PF00271">
    <property type="entry name" value="Helicase_C"/>
    <property type="match status" value="1"/>
</dbReference>
<feature type="compositionally biased region" description="Acidic residues" evidence="9">
    <location>
        <begin position="282"/>
        <end position="291"/>
    </location>
</feature>
<feature type="compositionally biased region" description="Low complexity" evidence="9">
    <location>
        <begin position="699"/>
        <end position="714"/>
    </location>
</feature>
<keyword evidence="13" id="KW-1185">Reference proteome</keyword>
<feature type="region of interest" description="Disordered" evidence="9">
    <location>
        <begin position="1"/>
        <end position="355"/>
    </location>
</feature>
<feature type="region of interest" description="Disordered" evidence="9">
    <location>
        <begin position="685"/>
        <end position="754"/>
    </location>
</feature>
<dbReference type="GO" id="GO:0016887">
    <property type="term" value="F:ATP hydrolysis activity"/>
    <property type="evidence" value="ECO:0007669"/>
    <property type="project" value="InterPro"/>
</dbReference>
<evidence type="ECO:0000256" key="5">
    <source>
        <dbReference type="ARBA" id="ARBA00022806"/>
    </source>
</evidence>
<comment type="caution">
    <text evidence="12">The sequence shown here is derived from an EMBL/GenBank/DDBJ whole genome shotgun (WGS) entry which is preliminary data.</text>
</comment>
<evidence type="ECO:0000313" key="13">
    <source>
        <dbReference type="Proteomes" id="UP001162156"/>
    </source>
</evidence>
<dbReference type="PROSITE" id="PS51192">
    <property type="entry name" value="HELICASE_ATP_BIND_1"/>
    <property type="match status" value="1"/>
</dbReference>